<evidence type="ECO:0000313" key="1">
    <source>
        <dbReference type="EMBL" id="GBP28067.1"/>
    </source>
</evidence>
<keyword evidence="2" id="KW-1185">Reference proteome</keyword>
<evidence type="ECO:0000313" key="2">
    <source>
        <dbReference type="Proteomes" id="UP000299102"/>
    </source>
</evidence>
<protein>
    <submittedName>
        <fullName evidence="1">Uncharacterized protein</fullName>
    </submittedName>
</protein>
<dbReference type="OrthoDB" id="410404at2759"/>
<dbReference type="EMBL" id="BGZK01000202">
    <property type="protein sequence ID" value="GBP28067.1"/>
    <property type="molecule type" value="Genomic_DNA"/>
</dbReference>
<dbReference type="Proteomes" id="UP000299102">
    <property type="component" value="Unassembled WGS sequence"/>
</dbReference>
<organism evidence="1 2">
    <name type="scientific">Eumeta variegata</name>
    <name type="common">Bagworm moth</name>
    <name type="synonym">Eumeta japonica</name>
    <dbReference type="NCBI Taxonomy" id="151549"/>
    <lineage>
        <taxon>Eukaryota</taxon>
        <taxon>Metazoa</taxon>
        <taxon>Ecdysozoa</taxon>
        <taxon>Arthropoda</taxon>
        <taxon>Hexapoda</taxon>
        <taxon>Insecta</taxon>
        <taxon>Pterygota</taxon>
        <taxon>Neoptera</taxon>
        <taxon>Endopterygota</taxon>
        <taxon>Lepidoptera</taxon>
        <taxon>Glossata</taxon>
        <taxon>Ditrysia</taxon>
        <taxon>Tineoidea</taxon>
        <taxon>Psychidae</taxon>
        <taxon>Oiketicinae</taxon>
        <taxon>Eumeta</taxon>
    </lineage>
</organism>
<proteinExistence type="predicted"/>
<accession>A0A4C1UPT6</accession>
<sequence>MTFDYDICGHFTKSRINVMEMRSPCNMCGVHFKDRCRNNEVREWYGLKKELITTVEKAVKEGTIMECSKFQHELFCKIALMCVFGLSLCRSGSQTATRSWPRRGDCAPHPPLPLRVRLTPFPRTPETPLLLTTE</sequence>
<gene>
    <name evidence="1" type="ORF">EVAR_21187_1</name>
</gene>
<reference evidence="1 2" key="1">
    <citation type="journal article" date="2019" name="Commun. Biol.">
        <title>The bagworm genome reveals a unique fibroin gene that provides high tensile strength.</title>
        <authorList>
            <person name="Kono N."/>
            <person name="Nakamura H."/>
            <person name="Ohtoshi R."/>
            <person name="Tomita M."/>
            <person name="Numata K."/>
            <person name="Arakawa K."/>
        </authorList>
    </citation>
    <scope>NUCLEOTIDE SEQUENCE [LARGE SCALE GENOMIC DNA]</scope>
</reference>
<name>A0A4C1UPT6_EUMVA</name>
<comment type="caution">
    <text evidence="1">The sequence shown here is derived from an EMBL/GenBank/DDBJ whole genome shotgun (WGS) entry which is preliminary data.</text>
</comment>
<dbReference type="AlphaFoldDB" id="A0A4C1UPT6"/>